<dbReference type="Proteomes" id="UP000232323">
    <property type="component" value="Unassembled WGS sequence"/>
</dbReference>
<evidence type="ECO:0000256" key="3">
    <source>
        <dbReference type="ARBA" id="ARBA00022771"/>
    </source>
</evidence>
<sequence length="720" mass="76035">MENEDQRLKAFCFRETSPAIHFGLQRFYNNPQFSDLTIVAPDGVKVHVHQVVLAACSKRFSDVLDQGNLQGEELPVRGVDAAGLDAVLRFFYCGECNLDYRNVIPVYDAAHRLDVPSLVTACETFSVEALCPSTSCTLLQQALQFNMNDYAEQCMVIIRENFEEVTLEQFDFLAASFQTLARVLSDAASHQGDEGLVFKAAWRWGTAEIVNMQHLPEILRAVTIPTDLSIEELMKLSTPVKDGVEGTPAWPPLRQALVQHVIAAGGIISAVRNVAEEAASVSLAYVANNPPPSTSGRNGHGSMHLQAAQLMQQAGLLDSATANQIGMTNVEDGRQQGLARTGSFTSQSMGHLGNSRQGGGGGGVDGMNQQHLLSNRGGSLGGVMGNQAGAGRGYGDSQQRLPVAISNYKNPKGLCQVEGCYQDLAGLRDYHARYKICEVHLKAASILKEGVPQRFCQQCGRFHHLDEFDGDKRSCRARLQRHNARRRKKAGEGEGGADDQPYLGGNKLPRLDNLDAYQLAVAASQGNLGFGSQGSAGQSGSSTLEGLANLAARAANGTNNAAGALAAFLATVAQQQQQQETAGRVGGVGEGGHQDGSAAAMALLGALAAAGGGQGEDRRGAGVHSSQQALAELAANNGLTAAAAAWQQQVNPSVDVDTHQQHLHHGEAIGHTLENLMSLAAMPSSRSANGGVGGDGGHRPSEEHQGLGGGGPFSSLNMIQ</sequence>
<evidence type="ECO:0000256" key="1">
    <source>
        <dbReference type="ARBA" id="ARBA00004906"/>
    </source>
</evidence>
<dbReference type="GO" id="GO:0003677">
    <property type="term" value="F:DNA binding"/>
    <property type="evidence" value="ECO:0007669"/>
    <property type="project" value="InterPro"/>
</dbReference>
<evidence type="ECO:0000256" key="2">
    <source>
        <dbReference type="ARBA" id="ARBA00022723"/>
    </source>
</evidence>
<keyword evidence="9" id="KW-1185">Reference proteome</keyword>
<protein>
    <recommendedName>
        <fullName evidence="10">BTB domain-containing protein</fullName>
    </recommendedName>
</protein>
<dbReference type="Pfam" id="PF03110">
    <property type="entry name" value="SBP"/>
    <property type="match status" value="1"/>
</dbReference>
<feature type="region of interest" description="Disordered" evidence="5">
    <location>
        <begin position="481"/>
        <end position="505"/>
    </location>
</feature>
<dbReference type="InterPro" id="IPR011705">
    <property type="entry name" value="BACK"/>
</dbReference>
<dbReference type="Gene3D" id="3.30.710.10">
    <property type="entry name" value="Potassium Channel Kv1.1, Chain A"/>
    <property type="match status" value="1"/>
</dbReference>
<dbReference type="Gene3D" id="4.10.1100.10">
    <property type="entry name" value="Transcription factor, SBP-box domain"/>
    <property type="match status" value="1"/>
</dbReference>
<accession>A0A250X344</accession>
<evidence type="ECO:0000256" key="5">
    <source>
        <dbReference type="SAM" id="MobiDB-lite"/>
    </source>
</evidence>
<dbReference type="InterPro" id="IPR000210">
    <property type="entry name" value="BTB/POZ_dom"/>
</dbReference>
<dbReference type="SUPFAM" id="SSF54695">
    <property type="entry name" value="POZ domain"/>
    <property type="match status" value="1"/>
</dbReference>
<feature type="region of interest" description="Disordered" evidence="5">
    <location>
        <begin position="683"/>
        <end position="720"/>
    </location>
</feature>
<dbReference type="PROSITE" id="PS51141">
    <property type="entry name" value="ZF_SBP"/>
    <property type="match status" value="1"/>
</dbReference>
<gene>
    <name evidence="8" type="ORF">CEUSTIGMA_g4636.t1</name>
</gene>
<dbReference type="OrthoDB" id="514967at2759"/>
<dbReference type="CDD" id="cd18186">
    <property type="entry name" value="BTB_POZ_ZBTB_KLHL-like"/>
    <property type="match status" value="1"/>
</dbReference>
<keyword evidence="3" id="KW-0863">Zinc-finger</keyword>
<dbReference type="EMBL" id="BEGY01000023">
    <property type="protein sequence ID" value="GAX77190.1"/>
    <property type="molecule type" value="Genomic_DNA"/>
</dbReference>
<organism evidence="8 9">
    <name type="scientific">Chlamydomonas eustigma</name>
    <dbReference type="NCBI Taxonomy" id="1157962"/>
    <lineage>
        <taxon>Eukaryota</taxon>
        <taxon>Viridiplantae</taxon>
        <taxon>Chlorophyta</taxon>
        <taxon>core chlorophytes</taxon>
        <taxon>Chlorophyceae</taxon>
        <taxon>CS clade</taxon>
        <taxon>Chlamydomonadales</taxon>
        <taxon>Chlamydomonadaceae</taxon>
        <taxon>Chlamydomonas</taxon>
    </lineage>
</organism>
<evidence type="ECO:0000256" key="4">
    <source>
        <dbReference type="ARBA" id="ARBA00022833"/>
    </source>
</evidence>
<dbReference type="PANTHER" id="PTHR31251:SF169">
    <property type="entry name" value="SQUAMOSA PROMOTER-BINDING-LIKE PROTEIN 8"/>
    <property type="match status" value="1"/>
</dbReference>
<dbReference type="GO" id="GO:0005634">
    <property type="term" value="C:nucleus"/>
    <property type="evidence" value="ECO:0007669"/>
    <property type="project" value="InterPro"/>
</dbReference>
<proteinExistence type="predicted"/>
<dbReference type="GO" id="GO:0008270">
    <property type="term" value="F:zinc ion binding"/>
    <property type="evidence" value="ECO:0007669"/>
    <property type="project" value="UniProtKB-KW"/>
</dbReference>
<dbReference type="InterPro" id="IPR011333">
    <property type="entry name" value="SKP1/BTB/POZ_sf"/>
</dbReference>
<dbReference type="InterPro" id="IPR004333">
    <property type="entry name" value="SBP_dom"/>
</dbReference>
<keyword evidence="4" id="KW-0862">Zinc</keyword>
<evidence type="ECO:0008006" key="10">
    <source>
        <dbReference type="Google" id="ProtNLM"/>
    </source>
</evidence>
<comment type="caution">
    <text evidence="8">The sequence shown here is derived from an EMBL/GenBank/DDBJ whole genome shotgun (WGS) entry which is preliminary data.</text>
</comment>
<reference evidence="8 9" key="1">
    <citation type="submission" date="2017-08" db="EMBL/GenBank/DDBJ databases">
        <title>Acidophilic green algal genome provides insights into adaptation to an acidic environment.</title>
        <authorList>
            <person name="Hirooka S."/>
            <person name="Hirose Y."/>
            <person name="Kanesaki Y."/>
            <person name="Higuchi S."/>
            <person name="Fujiwara T."/>
            <person name="Onuma R."/>
            <person name="Era A."/>
            <person name="Ohbayashi R."/>
            <person name="Uzuka A."/>
            <person name="Nozaki H."/>
            <person name="Yoshikawa H."/>
            <person name="Miyagishima S.Y."/>
        </authorList>
    </citation>
    <scope>NUCLEOTIDE SEQUENCE [LARGE SCALE GENOMIC DNA]</scope>
    <source>
        <strain evidence="8 9">NIES-2499</strain>
    </source>
</reference>
<feature type="domain" description="SBP-type" evidence="7">
    <location>
        <begin position="412"/>
        <end position="489"/>
    </location>
</feature>
<feature type="region of interest" description="Disordered" evidence="5">
    <location>
        <begin position="343"/>
        <end position="364"/>
    </location>
</feature>
<dbReference type="PANTHER" id="PTHR31251">
    <property type="entry name" value="SQUAMOSA PROMOTER-BINDING-LIKE PROTEIN 4"/>
    <property type="match status" value="1"/>
</dbReference>
<comment type="pathway">
    <text evidence="1">Protein modification; protein ubiquitination.</text>
</comment>
<evidence type="ECO:0000259" key="7">
    <source>
        <dbReference type="PROSITE" id="PS51141"/>
    </source>
</evidence>
<feature type="compositionally biased region" description="Basic and acidic residues" evidence="5">
    <location>
        <begin position="696"/>
        <end position="705"/>
    </location>
</feature>
<dbReference type="Gene3D" id="1.25.40.420">
    <property type="match status" value="1"/>
</dbReference>
<dbReference type="PROSITE" id="PS50097">
    <property type="entry name" value="BTB"/>
    <property type="match status" value="1"/>
</dbReference>
<dbReference type="AlphaFoldDB" id="A0A250X344"/>
<dbReference type="InterPro" id="IPR044817">
    <property type="entry name" value="SBP-like"/>
</dbReference>
<evidence type="ECO:0000259" key="6">
    <source>
        <dbReference type="PROSITE" id="PS50097"/>
    </source>
</evidence>
<dbReference type="InterPro" id="IPR036893">
    <property type="entry name" value="SBP_sf"/>
</dbReference>
<dbReference type="SMART" id="SM00225">
    <property type="entry name" value="BTB"/>
    <property type="match status" value="1"/>
</dbReference>
<keyword evidence="2" id="KW-0479">Metal-binding</keyword>
<dbReference type="Pfam" id="PF07707">
    <property type="entry name" value="BACK"/>
    <property type="match status" value="1"/>
</dbReference>
<dbReference type="SUPFAM" id="SSF103612">
    <property type="entry name" value="SBT domain"/>
    <property type="match status" value="1"/>
</dbReference>
<evidence type="ECO:0000313" key="9">
    <source>
        <dbReference type="Proteomes" id="UP000232323"/>
    </source>
</evidence>
<dbReference type="STRING" id="1157962.A0A250X344"/>
<feature type="domain" description="BTB" evidence="6">
    <location>
        <begin position="34"/>
        <end position="100"/>
    </location>
</feature>
<dbReference type="SMART" id="SM00875">
    <property type="entry name" value="BACK"/>
    <property type="match status" value="1"/>
</dbReference>
<evidence type="ECO:0000313" key="8">
    <source>
        <dbReference type="EMBL" id="GAX77190.1"/>
    </source>
</evidence>
<name>A0A250X344_9CHLO</name>
<dbReference type="Pfam" id="PF00651">
    <property type="entry name" value="BTB"/>
    <property type="match status" value="1"/>
</dbReference>
<dbReference type="CDD" id="cd14733">
    <property type="entry name" value="BACK"/>
    <property type="match status" value="1"/>
</dbReference>